<accession>A0ABN2KTA0</accession>
<name>A0ABN2KTA0_9MICC</name>
<gene>
    <name evidence="2" type="ORF">GCM10009767_22580</name>
</gene>
<reference evidence="2 3" key="1">
    <citation type="journal article" date="2019" name="Int. J. Syst. Evol. Microbiol.">
        <title>The Global Catalogue of Microorganisms (GCM) 10K type strain sequencing project: providing services to taxonomists for standard genome sequencing and annotation.</title>
        <authorList>
            <consortium name="The Broad Institute Genomics Platform"/>
            <consortium name="The Broad Institute Genome Sequencing Center for Infectious Disease"/>
            <person name="Wu L."/>
            <person name="Ma J."/>
        </authorList>
    </citation>
    <scope>NUCLEOTIDE SEQUENCE [LARGE SCALE GENOMIC DNA]</scope>
    <source>
        <strain evidence="2 3">JCM 14735</strain>
    </source>
</reference>
<dbReference type="Proteomes" id="UP001501204">
    <property type="component" value="Unassembled WGS sequence"/>
</dbReference>
<keyword evidence="3" id="KW-1185">Reference proteome</keyword>
<evidence type="ECO:0000313" key="2">
    <source>
        <dbReference type="EMBL" id="GAA1763244.1"/>
    </source>
</evidence>
<proteinExistence type="predicted"/>
<organism evidence="2 3">
    <name type="scientific">Kocuria aegyptia</name>
    <dbReference type="NCBI Taxonomy" id="330943"/>
    <lineage>
        <taxon>Bacteria</taxon>
        <taxon>Bacillati</taxon>
        <taxon>Actinomycetota</taxon>
        <taxon>Actinomycetes</taxon>
        <taxon>Micrococcales</taxon>
        <taxon>Micrococcaceae</taxon>
        <taxon>Kocuria</taxon>
    </lineage>
</organism>
<evidence type="ECO:0000256" key="1">
    <source>
        <dbReference type="SAM" id="MobiDB-lite"/>
    </source>
</evidence>
<dbReference type="EMBL" id="BAAAOA010000027">
    <property type="protein sequence ID" value="GAA1763244.1"/>
    <property type="molecule type" value="Genomic_DNA"/>
</dbReference>
<protein>
    <submittedName>
        <fullName evidence="2">Uncharacterized protein</fullName>
    </submittedName>
</protein>
<evidence type="ECO:0000313" key="3">
    <source>
        <dbReference type="Proteomes" id="UP001501204"/>
    </source>
</evidence>
<sequence>MLRAAWADHMSPSWAAAGAAAMVRAPRARVGTVRSMDLRIRFSPVSYRGSCRVRTFDVCTGSSPPDGTRTGGEEKKLPGAPQRPADPSAAGPATNSSHGDRACVDGTTRTRCGRVQIDTALVRAPGEVLLPE</sequence>
<comment type="caution">
    <text evidence="2">The sequence shown here is derived from an EMBL/GenBank/DDBJ whole genome shotgun (WGS) entry which is preliminary data.</text>
</comment>
<feature type="region of interest" description="Disordered" evidence="1">
    <location>
        <begin position="58"/>
        <end position="109"/>
    </location>
</feature>